<keyword evidence="3" id="KW-1185">Reference proteome</keyword>
<dbReference type="Proteomes" id="UP000326198">
    <property type="component" value="Unassembled WGS sequence"/>
</dbReference>
<dbReference type="AlphaFoldDB" id="A0A5N7BJH5"/>
<evidence type="ECO:0000313" key="2">
    <source>
        <dbReference type="EMBL" id="KAE8381919.1"/>
    </source>
</evidence>
<keyword evidence="1" id="KW-1133">Transmembrane helix</keyword>
<gene>
    <name evidence="2" type="ORF">BDV26DRAFT_254534</name>
</gene>
<feature type="transmembrane region" description="Helical" evidence="1">
    <location>
        <begin position="20"/>
        <end position="40"/>
    </location>
</feature>
<accession>A0A5N7BJH5</accession>
<keyword evidence="1" id="KW-0472">Membrane</keyword>
<reference evidence="2 3" key="1">
    <citation type="submission" date="2019-04" db="EMBL/GenBank/DDBJ databases">
        <title>Friends and foes A comparative genomics studyof 23 Aspergillus species from section Flavi.</title>
        <authorList>
            <consortium name="DOE Joint Genome Institute"/>
            <person name="Kjaerbolling I."/>
            <person name="Vesth T."/>
            <person name="Frisvad J.C."/>
            <person name="Nybo J.L."/>
            <person name="Theobald S."/>
            <person name="Kildgaard S."/>
            <person name="Isbrandt T."/>
            <person name="Kuo A."/>
            <person name="Sato A."/>
            <person name="Lyhne E.K."/>
            <person name="Kogle M.E."/>
            <person name="Wiebenga A."/>
            <person name="Kun R.S."/>
            <person name="Lubbers R.J."/>
            <person name="Makela M.R."/>
            <person name="Barry K."/>
            <person name="Chovatia M."/>
            <person name="Clum A."/>
            <person name="Daum C."/>
            <person name="Haridas S."/>
            <person name="He G."/>
            <person name="LaButti K."/>
            <person name="Lipzen A."/>
            <person name="Mondo S."/>
            <person name="Riley R."/>
            <person name="Salamov A."/>
            <person name="Simmons B.A."/>
            <person name="Magnuson J.K."/>
            <person name="Henrissat B."/>
            <person name="Mortensen U.H."/>
            <person name="Larsen T.O."/>
            <person name="Devries R.P."/>
            <person name="Grigoriev I.V."/>
            <person name="Machida M."/>
            <person name="Baker S.E."/>
            <person name="Andersen M.R."/>
        </authorList>
    </citation>
    <scope>NUCLEOTIDE SEQUENCE [LARGE SCALE GENOMIC DNA]</scope>
    <source>
        <strain evidence="2 3">IBT 29228</strain>
    </source>
</reference>
<protein>
    <submittedName>
        <fullName evidence="2">Uncharacterized protein</fullName>
    </submittedName>
</protein>
<dbReference type="EMBL" id="ML736166">
    <property type="protein sequence ID" value="KAE8381919.1"/>
    <property type="molecule type" value="Genomic_DNA"/>
</dbReference>
<evidence type="ECO:0000256" key="1">
    <source>
        <dbReference type="SAM" id="Phobius"/>
    </source>
</evidence>
<evidence type="ECO:0000313" key="3">
    <source>
        <dbReference type="Proteomes" id="UP000326198"/>
    </source>
</evidence>
<organism evidence="2 3">
    <name type="scientific">Aspergillus bertholletiae</name>
    <dbReference type="NCBI Taxonomy" id="1226010"/>
    <lineage>
        <taxon>Eukaryota</taxon>
        <taxon>Fungi</taxon>
        <taxon>Dikarya</taxon>
        <taxon>Ascomycota</taxon>
        <taxon>Pezizomycotina</taxon>
        <taxon>Eurotiomycetes</taxon>
        <taxon>Eurotiomycetidae</taxon>
        <taxon>Eurotiales</taxon>
        <taxon>Aspergillaceae</taxon>
        <taxon>Aspergillus</taxon>
        <taxon>Aspergillus subgen. Circumdati</taxon>
    </lineage>
</organism>
<name>A0A5N7BJH5_9EURO</name>
<keyword evidence="1" id="KW-0812">Transmembrane</keyword>
<proteinExistence type="predicted"/>
<sequence>MSPAESRGRSSGRVVALDRIFFGLFWPFFCFFIFFFFSLFGPPTAESHFLRRTW</sequence>